<dbReference type="AlphaFoldDB" id="A0A418YW95"/>
<reference evidence="2 3" key="1">
    <citation type="submission" date="2018-08" db="EMBL/GenBank/DDBJ databases">
        <title>Sphingobium sp. EO9.</title>
        <authorList>
            <person name="Park Y."/>
            <person name="Kim K.H."/>
            <person name="Jeon C.O."/>
        </authorList>
    </citation>
    <scope>NUCLEOTIDE SEQUENCE [LARGE SCALE GENOMIC DNA]</scope>
    <source>
        <strain evidence="2 3">EO9</strain>
    </source>
</reference>
<dbReference type="OrthoDB" id="7306064at2"/>
<keyword evidence="1" id="KW-1133">Transmembrane helix</keyword>
<gene>
    <name evidence="2" type="ORF">D0Z70_04675</name>
</gene>
<dbReference type="EMBL" id="QVRA01000003">
    <property type="protein sequence ID" value="RJG56648.1"/>
    <property type="molecule type" value="Genomic_DNA"/>
</dbReference>
<sequence length="198" mass="21461">MIGATSRFLTRLRDHKRGATLMEFGLIAAPLCLTIMGIGDLAYQSYLRSVTRGVLERASRSASVGTLNTTQIDAYISAQMATINAKNGTTSVVKKSYYNFTRVGKPEKITTDTVPLGSYNAGDCYEDVNGNNSYDTSLGSNGLGGADDIVYYEVTVSMPRMFPMAKMLGWSATQSATATTIVRNQPWANQAKPTIRCL</sequence>
<accession>A0A418YW95</accession>
<evidence type="ECO:0000256" key="1">
    <source>
        <dbReference type="SAM" id="Phobius"/>
    </source>
</evidence>
<dbReference type="RefSeq" id="WP_119744277.1">
    <property type="nucleotide sequence ID" value="NZ_QVRA01000003.1"/>
</dbReference>
<dbReference type="Proteomes" id="UP000283469">
    <property type="component" value="Unassembled WGS sequence"/>
</dbReference>
<keyword evidence="3" id="KW-1185">Reference proteome</keyword>
<evidence type="ECO:0000313" key="2">
    <source>
        <dbReference type="EMBL" id="RJG56648.1"/>
    </source>
</evidence>
<keyword evidence="1" id="KW-0812">Transmembrane</keyword>
<proteinExistence type="predicted"/>
<organism evidence="2 3">
    <name type="scientific">Sphingobium terrigena</name>
    <dbReference type="NCBI Taxonomy" id="2304063"/>
    <lineage>
        <taxon>Bacteria</taxon>
        <taxon>Pseudomonadati</taxon>
        <taxon>Pseudomonadota</taxon>
        <taxon>Alphaproteobacteria</taxon>
        <taxon>Sphingomonadales</taxon>
        <taxon>Sphingomonadaceae</taxon>
        <taxon>Sphingobium</taxon>
    </lineage>
</organism>
<protein>
    <submittedName>
        <fullName evidence="2">Pilus assembly protein</fullName>
    </submittedName>
</protein>
<feature type="transmembrane region" description="Helical" evidence="1">
    <location>
        <begin position="21"/>
        <end position="43"/>
    </location>
</feature>
<keyword evidence="1" id="KW-0472">Membrane</keyword>
<name>A0A418YW95_9SPHN</name>
<evidence type="ECO:0000313" key="3">
    <source>
        <dbReference type="Proteomes" id="UP000283469"/>
    </source>
</evidence>
<comment type="caution">
    <text evidence="2">The sequence shown here is derived from an EMBL/GenBank/DDBJ whole genome shotgun (WGS) entry which is preliminary data.</text>
</comment>